<evidence type="ECO:0000256" key="1">
    <source>
        <dbReference type="SAM" id="MobiDB-lite"/>
    </source>
</evidence>
<dbReference type="Proteomes" id="UP000419743">
    <property type="component" value="Unassembled WGS sequence"/>
</dbReference>
<reference evidence="2 3" key="1">
    <citation type="submission" date="2019-11" db="EMBL/GenBank/DDBJ databases">
        <authorList>
            <person name="Criscuolo A."/>
        </authorList>
    </citation>
    <scope>NUCLEOTIDE SEQUENCE [LARGE SCALE GENOMIC DNA]</scope>
    <source>
        <strain evidence="2">CIP111667</strain>
    </source>
</reference>
<dbReference type="AlphaFoldDB" id="A0A7M4DT43"/>
<comment type="caution">
    <text evidence="2">The sequence shown here is derived from an EMBL/GenBank/DDBJ whole genome shotgun (WGS) entry which is preliminary data.</text>
</comment>
<feature type="compositionally biased region" description="Gly residues" evidence="1">
    <location>
        <begin position="118"/>
        <end position="127"/>
    </location>
</feature>
<dbReference type="EMBL" id="CACRYJ010000071">
    <property type="protein sequence ID" value="VZO40637.1"/>
    <property type="molecule type" value="Genomic_DNA"/>
</dbReference>
<organism evidence="2 3">
    <name type="scientific">Occultella aeris</name>
    <dbReference type="NCBI Taxonomy" id="2761496"/>
    <lineage>
        <taxon>Bacteria</taxon>
        <taxon>Bacillati</taxon>
        <taxon>Actinomycetota</taxon>
        <taxon>Actinomycetes</taxon>
        <taxon>Micrococcales</taxon>
        <taxon>Ruaniaceae</taxon>
        <taxon>Occultella</taxon>
    </lineage>
</organism>
<gene>
    <name evidence="2" type="ORF">HALOF300_05345</name>
</gene>
<evidence type="ECO:0000313" key="3">
    <source>
        <dbReference type="Proteomes" id="UP000419743"/>
    </source>
</evidence>
<evidence type="ECO:0000313" key="2">
    <source>
        <dbReference type="EMBL" id="VZO40637.1"/>
    </source>
</evidence>
<feature type="region of interest" description="Disordered" evidence="1">
    <location>
        <begin position="100"/>
        <end position="127"/>
    </location>
</feature>
<keyword evidence="3" id="KW-1185">Reference proteome</keyword>
<sequence>MTAHMEQLEGELARLAQELTAVRPGECALCYVQRMLTTFDCDGTSRWGRRWAVEAGAAAPPGAEVMWTDGGPSGHHDARSVPGCDCDLFWSCWEPVAEAPTGRPAWPDPDRGCPESGGPAGMPGASGAGVRCRIWQRRRQIA</sequence>
<proteinExistence type="predicted"/>
<accession>A0A7M4DT43</accession>
<dbReference type="RefSeq" id="WP_156743871.1">
    <property type="nucleotide sequence ID" value="NZ_CACRYJ010000071.1"/>
</dbReference>
<name>A0A7M4DT43_9MICO</name>
<protein>
    <submittedName>
        <fullName evidence="2">Uncharacterized protein</fullName>
    </submittedName>
</protein>